<dbReference type="InParanoid" id="A0A0D0D2K4"/>
<dbReference type="InterPro" id="IPR006600">
    <property type="entry name" value="HTH_CenpB_DNA-bd_dom"/>
</dbReference>
<evidence type="ECO:0000313" key="3">
    <source>
        <dbReference type="EMBL" id="KIK77761.1"/>
    </source>
</evidence>
<dbReference type="Pfam" id="PF03221">
    <property type="entry name" value="HTH_Tnp_Tc5"/>
    <property type="match status" value="1"/>
</dbReference>
<accession>A0A0D0D2K4</accession>
<dbReference type="Proteomes" id="UP000054538">
    <property type="component" value="Unassembled WGS sequence"/>
</dbReference>
<evidence type="ECO:0000256" key="1">
    <source>
        <dbReference type="ARBA" id="ARBA00023125"/>
    </source>
</evidence>
<dbReference type="EMBL" id="KN826842">
    <property type="protein sequence ID" value="KIK77761.1"/>
    <property type="molecule type" value="Genomic_DNA"/>
</dbReference>
<dbReference type="AlphaFoldDB" id="A0A0D0D2K4"/>
<reference evidence="4" key="2">
    <citation type="submission" date="2015-01" db="EMBL/GenBank/DDBJ databases">
        <title>Evolutionary Origins and Diversification of the Mycorrhizal Mutualists.</title>
        <authorList>
            <consortium name="DOE Joint Genome Institute"/>
            <consortium name="Mycorrhizal Genomics Consortium"/>
            <person name="Kohler A."/>
            <person name="Kuo A."/>
            <person name="Nagy L.G."/>
            <person name="Floudas D."/>
            <person name="Copeland A."/>
            <person name="Barry K.W."/>
            <person name="Cichocki N."/>
            <person name="Veneault-Fourrey C."/>
            <person name="LaButti K."/>
            <person name="Lindquist E.A."/>
            <person name="Lipzen A."/>
            <person name="Lundell T."/>
            <person name="Morin E."/>
            <person name="Murat C."/>
            <person name="Riley R."/>
            <person name="Ohm R."/>
            <person name="Sun H."/>
            <person name="Tunlid A."/>
            <person name="Henrissat B."/>
            <person name="Grigoriev I.V."/>
            <person name="Hibbett D.S."/>
            <person name="Martin F."/>
        </authorList>
    </citation>
    <scope>NUCLEOTIDE SEQUENCE [LARGE SCALE GENOMIC DNA]</scope>
    <source>
        <strain evidence="4">Ve08.2h10</strain>
    </source>
</reference>
<evidence type="ECO:0000259" key="2">
    <source>
        <dbReference type="Pfam" id="PF03221"/>
    </source>
</evidence>
<feature type="non-terminal residue" evidence="3">
    <location>
        <position position="1"/>
    </location>
</feature>
<sequence>VTQPDVEEALFKWVRHMEEKQKHISGQMLIAKHEKFENVLEVPKDERLTSAG</sequence>
<dbReference type="GO" id="GO:0003677">
    <property type="term" value="F:DNA binding"/>
    <property type="evidence" value="ECO:0007669"/>
    <property type="project" value="UniProtKB-KW"/>
</dbReference>
<dbReference type="HOGENOM" id="CLU_3093047_0_0_1"/>
<reference evidence="3 4" key="1">
    <citation type="submission" date="2014-04" db="EMBL/GenBank/DDBJ databases">
        <authorList>
            <consortium name="DOE Joint Genome Institute"/>
            <person name="Kuo A."/>
            <person name="Kohler A."/>
            <person name="Jargeat P."/>
            <person name="Nagy L.G."/>
            <person name="Floudas D."/>
            <person name="Copeland A."/>
            <person name="Barry K.W."/>
            <person name="Cichocki N."/>
            <person name="Veneault-Fourrey C."/>
            <person name="LaButti K."/>
            <person name="Lindquist E.A."/>
            <person name="Lipzen A."/>
            <person name="Lundell T."/>
            <person name="Morin E."/>
            <person name="Murat C."/>
            <person name="Sun H."/>
            <person name="Tunlid A."/>
            <person name="Henrissat B."/>
            <person name="Grigoriev I.V."/>
            <person name="Hibbett D.S."/>
            <person name="Martin F."/>
            <person name="Nordberg H.P."/>
            <person name="Cantor M.N."/>
            <person name="Hua S.X."/>
        </authorList>
    </citation>
    <scope>NUCLEOTIDE SEQUENCE [LARGE SCALE GENOMIC DNA]</scope>
    <source>
        <strain evidence="3 4">Ve08.2h10</strain>
    </source>
</reference>
<dbReference type="OrthoDB" id="162969at2759"/>
<name>A0A0D0D2K4_9AGAM</name>
<evidence type="ECO:0000313" key="4">
    <source>
        <dbReference type="Proteomes" id="UP000054538"/>
    </source>
</evidence>
<gene>
    <name evidence="3" type="ORF">PAXRUDRAFT_165790</name>
</gene>
<dbReference type="Gene3D" id="1.10.10.60">
    <property type="entry name" value="Homeodomain-like"/>
    <property type="match status" value="1"/>
</dbReference>
<keyword evidence="4" id="KW-1185">Reference proteome</keyword>
<feature type="domain" description="HTH CENPB-type" evidence="2">
    <location>
        <begin position="4"/>
        <end position="36"/>
    </location>
</feature>
<proteinExistence type="predicted"/>
<organism evidence="3 4">
    <name type="scientific">Paxillus rubicundulus Ve08.2h10</name>
    <dbReference type="NCBI Taxonomy" id="930991"/>
    <lineage>
        <taxon>Eukaryota</taxon>
        <taxon>Fungi</taxon>
        <taxon>Dikarya</taxon>
        <taxon>Basidiomycota</taxon>
        <taxon>Agaricomycotina</taxon>
        <taxon>Agaricomycetes</taxon>
        <taxon>Agaricomycetidae</taxon>
        <taxon>Boletales</taxon>
        <taxon>Paxilineae</taxon>
        <taxon>Paxillaceae</taxon>
        <taxon>Paxillus</taxon>
    </lineage>
</organism>
<keyword evidence="1" id="KW-0238">DNA-binding</keyword>
<protein>
    <recommendedName>
        <fullName evidence="2">HTH CENPB-type domain-containing protein</fullName>
    </recommendedName>
</protein>